<dbReference type="PANTHER" id="PTHR35011">
    <property type="entry name" value="2,3-DIKETO-L-GULONATE TRAP TRANSPORTER SMALL PERMEASE PROTEIN YIAM"/>
    <property type="match status" value="1"/>
</dbReference>
<feature type="transmembrane region" description="Helical" evidence="9">
    <location>
        <begin position="144"/>
        <end position="164"/>
    </location>
</feature>
<accession>A0A7S8C5P5</accession>
<organism evidence="11 12">
    <name type="scientific">Kaustia mangrovi</name>
    <dbReference type="NCBI Taxonomy" id="2593653"/>
    <lineage>
        <taxon>Bacteria</taxon>
        <taxon>Pseudomonadati</taxon>
        <taxon>Pseudomonadota</taxon>
        <taxon>Alphaproteobacteria</taxon>
        <taxon>Hyphomicrobiales</taxon>
        <taxon>Parvibaculaceae</taxon>
        <taxon>Kaustia</taxon>
    </lineage>
</organism>
<evidence type="ECO:0000256" key="6">
    <source>
        <dbReference type="ARBA" id="ARBA00022989"/>
    </source>
</evidence>
<keyword evidence="5 9" id="KW-0812">Transmembrane</keyword>
<comment type="subcellular location">
    <subcellularLocation>
        <location evidence="1 9">Cell inner membrane</location>
        <topology evidence="1 9">Multi-pass membrane protein</topology>
    </subcellularLocation>
</comment>
<proteinExistence type="inferred from homology"/>
<keyword evidence="7 9" id="KW-0472">Membrane</keyword>
<dbReference type="GO" id="GO:0022857">
    <property type="term" value="F:transmembrane transporter activity"/>
    <property type="evidence" value="ECO:0007669"/>
    <property type="project" value="UniProtKB-UniRule"/>
</dbReference>
<dbReference type="Pfam" id="PF04290">
    <property type="entry name" value="DctQ"/>
    <property type="match status" value="1"/>
</dbReference>
<evidence type="ECO:0000256" key="8">
    <source>
        <dbReference type="ARBA" id="ARBA00038436"/>
    </source>
</evidence>
<dbReference type="InterPro" id="IPR007387">
    <property type="entry name" value="TRAP_DctQ"/>
</dbReference>
<dbReference type="Proteomes" id="UP000593594">
    <property type="component" value="Chromosome"/>
</dbReference>
<evidence type="ECO:0000256" key="1">
    <source>
        <dbReference type="ARBA" id="ARBA00004429"/>
    </source>
</evidence>
<feature type="transmembrane region" description="Helical" evidence="9">
    <location>
        <begin position="63"/>
        <end position="80"/>
    </location>
</feature>
<dbReference type="PANTHER" id="PTHR35011:SF10">
    <property type="entry name" value="TRAP TRANSPORTER SMALL PERMEASE PROTEIN"/>
    <property type="match status" value="1"/>
</dbReference>
<keyword evidence="2 9" id="KW-0813">Transport</keyword>
<comment type="subunit">
    <text evidence="9">The complex comprises the extracytoplasmic solute receptor protein and the two transmembrane proteins.</text>
</comment>
<dbReference type="GO" id="GO:0005886">
    <property type="term" value="C:plasma membrane"/>
    <property type="evidence" value="ECO:0007669"/>
    <property type="project" value="UniProtKB-SubCell"/>
</dbReference>
<protein>
    <recommendedName>
        <fullName evidence="9">TRAP transporter small permease protein</fullName>
    </recommendedName>
</protein>
<comment type="function">
    <text evidence="9">Part of the tripartite ATP-independent periplasmic (TRAP) transport system.</text>
</comment>
<comment type="similarity">
    <text evidence="8 9">Belongs to the TRAP transporter small permease family.</text>
</comment>
<evidence type="ECO:0000259" key="10">
    <source>
        <dbReference type="Pfam" id="PF04290"/>
    </source>
</evidence>
<keyword evidence="4 9" id="KW-0997">Cell inner membrane</keyword>
<evidence type="ECO:0000256" key="4">
    <source>
        <dbReference type="ARBA" id="ARBA00022519"/>
    </source>
</evidence>
<name>A0A7S8C5P5_9HYPH</name>
<keyword evidence="6 9" id="KW-1133">Transmembrane helix</keyword>
<feature type="transmembrane region" description="Helical" evidence="9">
    <location>
        <begin position="27"/>
        <end position="51"/>
    </location>
</feature>
<evidence type="ECO:0000256" key="2">
    <source>
        <dbReference type="ARBA" id="ARBA00022448"/>
    </source>
</evidence>
<dbReference type="InterPro" id="IPR055348">
    <property type="entry name" value="DctQ"/>
</dbReference>
<dbReference type="EMBL" id="CP058214">
    <property type="protein sequence ID" value="QPC43870.1"/>
    <property type="molecule type" value="Genomic_DNA"/>
</dbReference>
<evidence type="ECO:0000256" key="3">
    <source>
        <dbReference type="ARBA" id="ARBA00022475"/>
    </source>
</evidence>
<evidence type="ECO:0000256" key="5">
    <source>
        <dbReference type="ARBA" id="ARBA00022692"/>
    </source>
</evidence>
<keyword evidence="3" id="KW-1003">Cell membrane</keyword>
<sequence length="174" mass="19207">MFRDVLLKAGSSPMRAYIRLMDAVSRLCGIVAMALLAAAVFVVCYMIFVRYVLGHSTIWQTEFTIYALMAATFIGSPYVLMLRGHVGVDLLPLALPERGRIVLEVVAGLLGLAFCMLLAYASWIYFHEAWAGGWRTDTVWAPPLWIPVAPLPLGAGLLCLQYVAELMKLNGARQ</sequence>
<feature type="transmembrane region" description="Helical" evidence="9">
    <location>
        <begin position="101"/>
        <end position="124"/>
    </location>
</feature>
<evidence type="ECO:0000313" key="12">
    <source>
        <dbReference type="Proteomes" id="UP000593594"/>
    </source>
</evidence>
<dbReference type="GO" id="GO:0015740">
    <property type="term" value="P:C4-dicarboxylate transport"/>
    <property type="evidence" value="ECO:0007669"/>
    <property type="project" value="TreeGrafter"/>
</dbReference>
<feature type="domain" description="Tripartite ATP-independent periplasmic transporters DctQ component" evidence="10">
    <location>
        <begin position="40"/>
        <end position="168"/>
    </location>
</feature>
<gene>
    <name evidence="11" type="ORF">HW532_14945</name>
</gene>
<evidence type="ECO:0000313" key="11">
    <source>
        <dbReference type="EMBL" id="QPC43870.1"/>
    </source>
</evidence>
<dbReference type="KEGG" id="kmn:HW532_14945"/>
<keyword evidence="12" id="KW-1185">Reference proteome</keyword>
<reference evidence="11 12" key="1">
    <citation type="submission" date="2020-06" db="EMBL/GenBank/DDBJ databases">
        <title>Genome sequence of 2 isolates from Red Sea Mangroves.</title>
        <authorList>
            <person name="Sefrji F."/>
            <person name="Michoud G."/>
            <person name="Merlino G."/>
            <person name="Daffonchio D."/>
        </authorList>
    </citation>
    <scope>NUCLEOTIDE SEQUENCE [LARGE SCALE GENOMIC DNA]</scope>
    <source>
        <strain evidence="11 12">R1DC25</strain>
    </source>
</reference>
<dbReference type="AlphaFoldDB" id="A0A7S8C5P5"/>
<evidence type="ECO:0000256" key="9">
    <source>
        <dbReference type="RuleBase" id="RU369079"/>
    </source>
</evidence>
<evidence type="ECO:0000256" key="7">
    <source>
        <dbReference type="ARBA" id="ARBA00023136"/>
    </source>
</evidence>